<evidence type="ECO:0000313" key="3">
    <source>
        <dbReference type="Proteomes" id="UP001054945"/>
    </source>
</evidence>
<organism evidence="2 3">
    <name type="scientific">Caerostris extrusa</name>
    <name type="common">Bark spider</name>
    <name type="synonym">Caerostris bankana</name>
    <dbReference type="NCBI Taxonomy" id="172846"/>
    <lineage>
        <taxon>Eukaryota</taxon>
        <taxon>Metazoa</taxon>
        <taxon>Ecdysozoa</taxon>
        <taxon>Arthropoda</taxon>
        <taxon>Chelicerata</taxon>
        <taxon>Arachnida</taxon>
        <taxon>Araneae</taxon>
        <taxon>Araneomorphae</taxon>
        <taxon>Entelegynae</taxon>
        <taxon>Araneoidea</taxon>
        <taxon>Araneidae</taxon>
        <taxon>Caerostris</taxon>
    </lineage>
</organism>
<feature type="compositionally biased region" description="Polar residues" evidence="1">
    <location>
        <begin position="129"/>
        <end position="143"/>
    </location>
</feature>
<dbReference type="EMBL" id="BPLR01015922">
    <property type="protein sequence ID" value="GIY79699.1"/>
    <property type="molecule type" value="Genomic_DNA"/>
</dbReference>
<dbReference type="AlphaFoldDB" id="A0AAV4WD22"/>
<evidence type="ECO:0000256" key="1">
    <source>
        <dbReference type="SAM" id="MobiDB-lite"/>
    </source>
</evidence>
<dbReference type="Proteomes" id="UP001054945">
    <property type="component" value="Unassembled WGS sequence"/>
</dbReference>
<proteinExistence type="predicted"/>
<gene>
    <name evidence="2" type="ORF">CEXT_705321</name>
</gene>
<evidence type="ECO:0000313" key="2">
    <source>
        <dbReference type="EMBL" id="GIY79699.1"/>
    </source>
</evidence>
<keyword evidence="3" id="KW-1185">Reference proteome</keyword>
<feature type="compositionally biased region" description="Basic and acidic residues" evidence="1">
    <location>
        <begin position="119"/>
        <end position="128"/>
    </location>
</feature>
<accession>A0AAV4WD22</accession>
<comment type="caution">
    <text evidence="2">The sequence shown here is derived from an EMBL/GenBank/DDBJ whole genome shotgun (WGS) entry which is preliminary data.</text>
</comment>
<sequence>MSPIKKPSNVSNTALMIKTSKYYHTSSEKFNESSISIKIAKDSKDTKKSVSTLNKSLVTENNRKSTKLLPKSPTTKQLNETKARPMPEINIKSQKMIKKGTNDRKILENPPYSSHKIQYRSEMKEKPTRNSTDSSADIGGQTSHRFKKNHKHG</sequence>
<reference evidence="2 3" key="1">
    <citation type="submission" date="2021-06" db="EMBL/GenBank/DDBJ databases">
        <title>Caerostris extrusa draft genome.</title>
        <authorList>
            <person name="Kono N."/>
            <person name="Arakawa K."/>
        </authorList>
    </citation>
    <scope>NUCLEOTIDE SEQUENCE [LARGE SCALE GENOMIC DNA]</scope>
</reference>
<protein>
    <submittedName>
        <fullName evidence="2">Uncharacterized protein</fullName>
    </submittedName>
</protein>
<feature type="compositionally biased region" description="Basic residues" evidence="1">
    <location>
        <begin position="144"/>
        <end position="153"/>
    </location>
</feature>
<feature type="region of interest" description="Disordered" evidence="1">
    <location>
        <begin position="42"/>
        <end position="153"/>
    </location>
</feature>
<name>A0AAV4WD22_CAEEX</name>